<evidence type="ECO:0000256" key="3">
    <source>
        <dbReference type="ARBA" id="ARBA00022448"/>
    </source>
</evidence>
<dbReference type="PROSITE" id="PS50850">
    <property type="entry name" value="MFS"/>
    <property type="match status" value="1"/>
</dbReference>
<dbReference type="PANTHER" id="PTHR23514:SF3">
    <property type="entry name" value="BYPASS OF STOP CODON PROTEIN 6"/>
    <property type="match status" value="1"/>
</dbReference>
<comment type="subcellular location">
    <subcellularLocation>
        <location evidence="1">Endomembrane system</location>
        <topology evidence="1">Multi-pass membrane protein</topology>
    </subcellularLocation>
</comment>
<dbReference type="GO" id="GO:0016020">
    <property type="term" value="C:membrane"/>
    <property type="evidence" value="ECO:0007669"/>
    <property type="project" value="InterPro"/>
</dbReference>
<keyword evidence="4 7" id="KW-0812">Transmembrane</keyword>
<dbReference type="InterPro" id="IPR005829">
    <property type="entry name" value="Sugar_transporter_CS"/>
</dbReference>
<keyword evidence="5 7" id="KW-1133">Transmembrane helix</keyword>
<evidence type="ECO:0000256" key="6">
    <source>
        <dbReference type="ARBA" id="ARBA00023136"/>
    </source>
</evidence>
<accession>A0A242NTZ1</accession>
<dbReference type="InterPro" id="IPR036259">
    <property type="entry name" value="MFS_trans_sf"/>
</dbReference>
<feature type="transmembrane region" description="Helical" evidence="7">
    <location>
        <begin position="254"/>
        <end position="272"/>
    </location>
</feature>
<feature type="transmembrane region" description="Helical" evidence="7">
    <location>
        <begin position="279"/>
        <end position="298"/>
    </location>
</feature>
<evidence type="ECO:0000259" key="8">
    <source>
        <dbReference type="PROSITE" id="PS50850"/>
    </source>
</evidence>
<dbReference type="Pfam" id="PF07690">
    <property type="entry name" value="MFS_1"/>
    <property type="match status" value="1"/>
</dbReference>
<feature type="transmembrane region" description="Helical" evidence="7">
    <location>
        <begin position="48"/>
        <end position="65"/>
    </location>
</feature>
<sequence length="400" mass="44241">MDNQRVNSYGIAGSIYANYIIQSIALIVIMQFAEGISKQLNTDVDVGLGYVASGIGIGKILLMFVGGMLSDKFGRKLFIYLGMACYIIFFVSMPFCHDIDIAFCLAIAIGIGNSFLDTGSMPALTECFPRSSGSASVLIKAFISMGSFILPLIVGLFYKYDIWYGWAFFGFTAYLIINAINLLPKRFPPKDTRIKGNQGSDDYFIRKPNFAFEGILLIIMGFTTTATFVIIWQWLPAIAIKAVNMPLIEAKQLISFYSFASIVSVFITAFIVKKFLKPIYCIFILPAMSSLVLLLFYFDLSPLMCLVTAIGMGFFAAGGVLQLTLVVMQQMFPTRKGLAVGCMYTLSGLSFFIIPRVIPELAKINVSYAILADLIMAVMSTLLGLIVYCRFVKVIDMKKI</sequence>
<dbReference type="AlphaFoldDB" id="A0A242NTZ1"/>
<keyword evidence="3" id="KW-0813">Transport</keyword>
<dbReference type="GO" id="GO:0012505">
    <property type="term" value="C:endomembrane system"/>
    <property type="evidence" value="ECO:0007669"/>
    <property type="project" value="UniProtKB-SubCell"/>
</dbReference>
<dbReference type="InterPro" id="IPR011701">
    <property type="entry name" value="MFS"/>
</dbReference>
<feature type="transmembrane region" description="Helical" evidence="7">
    <location>
        <begin position="12"/>
        <end position="33"/>
    </location>
</feature>
<dbReference type="OrthoDB" id="7066727at2"/>
<dbReference type="Proteomes" id="UP000194968">
    <property type="component" value="Unassembled WGS sequence"/>
</dbReference>
<gene>
    <name evidence="9" type="ORF">B6D06_07680</name>
</gene>
<feature type="domain" description="Major facilitator superfamily (MFS) profile" evidence="8">
    <location>
        <begin position="11"/>
        <end position="396"/>
    </location>
</feature>
<dbReference type="InterPro" id="IPR020846">
    <property type="entry name" value="MFS_dom"/>
</dbReference>
<protein>
    <recommendedName>
        <fullName evidence="8">Major facilitator superfamily (MFS) profile domain-containing protein</fullName>
    </recommendedName>
</protein>
<feature type="transmembrane region" description="Helical" evidence="7">
    <location>
        <begin position="304"/>
        <end position="326"/>
    </location>
</feature>
<evidence type="ECO:0000313" key="10">
    <source>
        <dbReference type="Proteomes" id="UP000194968"/>
    </source>
</evidence>
<feature type="transmembrane region" description="Helical" evidence="7">
    <location>
        <begin position="137"/>
        <end position="157"/>
    </location>
</feature>
<evidence type="ECO:0000313" key="9">
    <source>
        <dbReference type="EMBL" id="OTQ49028.1"/>
    </source>
</evidence>
<keyword evidence="6 7" id="KW-0472">Membrane</keyword>
<dbReference type="EMBL" id="NASK01000098">
    <property type="protein sequence ID" value="OTQ49028.1"/>
    <property type="molecule type" value="Genomic_DNA"/>
</dbReference>
<feature type="transmembrane region" description="Helical" evidence="7">
    <location>
        <begin position="338"/>
        <end position="358"/>
    </location>
</feature>
<comment type="caution">
    <text evidence="9">The sequence shown here is derived from an EMBL/GenBank/DDBJ whole genome shotgun (WGS) entry which is preliminary data.</text>
</comment>
<evidence type="ECO:0000256" key="4">
    <source>
        <dbReference type="ARBA" id="ARBA00022692"/>
    </source>
</evidence>
<evidence type="ECO:0000256" key="5">
    <source>
        <dbReference type="ARBA" id="ARBA00022989"/>
    </source>
</evidence>
<organism evidence="9 10">
    <name type="scientific">Gilliamella apis</name>
    <dbReference type="NCBI Taxonomy" id="1970738"/>
    <lineage>
        <taxon>Bacteria</taxon>
        <taxon>Pseudomonadati</taxon>
        <taxon>Pseudomonadota</taxon>
        <taxon>Gammaproteobacteria</taxon>
        <taxon>Orbales</taxon>
        <taxon>Orbaceae</taxon>
        <taxon>Gilliamella</taxon>
    </lineage>
</organism>
<evidence type="ECO:0000256" key="1">
    <source>
        <dbReference type="ARBA" id="ARBA00004127"/>
    </source>
</evidence>
<name>A0A242NTZ1_9GAMM</name>
<feature type="transmembrane region" description="Helical" evidence="7">
    <location>
        <begin position="370"/>
        <end position="391"/>
    </location>
</feature>
<dbReference type="GO" id="GO:0022857">
    <property type="term" value="F:transmembrane transporter activity"/>
    <property type="evidence" value="ECO:0007669"/>
    <property type="project" value="InterPro"/>
</dbReference>
<dbReference type="SUPFAM" id="SSF103473">
    <property type="entry name" value="MFS general substrate transporter"/>
    <property type="match status" value="1"/>
</dbReference>
<reference evidence="9 10" key="1">
    <citation type="submission" date="2017-03" db="EMBL/GenBank/DDBJ databases">
        <title>Comparative genomics of honeybee gut symbionts reveal geographically distinct and subgroup specific antibiotic resistance.</title>
        <authorList>
            <person name="Ludvigsen J."/>
            <person name="Porcellato D."/>
            <person name="Labee-Lund T.M."/>
            <person name="Amdam G.V."/>
            <person name="Rudi K."/>
        </authorList>
    </citation>
    <scope>NUCLEOTIDE SEQUENCE [LARGE SCALE GENOMIC DNA]</scope>
    <source>
        <strain evidence="9 10">A-4-12</strain>
    </source>
</reference>
<feature type="transmembrane region" description="Helical" evidence="7">
    <location>
        <begin position="163"/>
        <end position="183"/>
    </location>
</feature>
<feature type="transmembrane region" description="Helical" evidence="7">
    <location>
        <begin position="99"/>
        <end position="116"/>
    </location>
</feature>
<dbReference type="InterPro" id="IPR051788">
    <property type="entry name" value="MFS_Transporter"/>
</dbReference>
<feature type="transmembrane region" description="Helical" evidence="7">
    <location>
        <begin position="214"/>
        <end position="234"/>
    </location>
</feature>
<proteinExistence type="inferred from homology"/>
<feature type="transmembrane region" description="Helical" evidence="7">
    <location>
        <begin position="77"/>
        <end position="93"/>
    </location>
</feature>
<evidence type="ECO:0000256" key="2">
    <source>
        <dbReference type="ARBA" id="ARBA00008335"/>
    </source>
</evidence>
<dbReference type="RefSeq" id="WP_086320733.1">
    <property type="nucleotide sequence ID" value="NZ_NASD01000011.1"/>
</dbReference>
<evidence type="ECO:0000256" key="7">
    <source>
        <dbReference type="SAM" id="Phobius"/>
    </source>
</evidence>
<dbReference type="PANTHER" id="PTHR23514">
    <property type="entry name" value="BYPASS OF STOP CODON PROTEIN 6"/>
    <property type="match status" value="1"/>
</dbReference>
<comment type="similarity">
    <text evidence="2">Belongs to the major facilitator superfamily.</text>
</comment>
<dbReference type="Gene3D" id="1.20.1250.20">
    <property type="entry name" value="MFS general substrate transporter like domains"/>
    <property type="match status" value="2"/>
</dbReference>
<dbReference type="PROSITE" id="PS00216">
    <property type="entry name" value="SUGAR_TRANSPORT_1"/>
    <property type="match status" value="1"/>
</dbReference>